<feature type="transmembrane region" description="Helical" evidence="12">
    <location>
        <begin position="172"/>
        <end position="197"/>
    </location>
</feature>
<feature type="transmembrane region" description="Helical" evidence="12">
    <location>
        <begin position="226"/>
        <end position="246"/>
    </location>
</feature>
<organism evidence="13 14">
    <name type="scientific">Deinococcus cellulosilyticus (strain DSM 18568 / NBRC 106333 / KACC 11606 / 5516J-15)</name>
    <dbReference type="NCBI Taxonomy" id="1223518"/>
    <lineage>
        <taxon>Bacteria</taxon>
        <taxon>Thermotogati</taxon>
        <taxon>Deinococcota</taxon>
        <taxon>Deinococci</taxon>
        <taxon>Deinococcales</taxon>
        <taxon>Deinococcaceae</taxon>
        <taxon>Deinococcus</taxon>
    </lineage>
</organism>
<evidence type="ECO:0000256" key="8">
    <source>
        <dbReference type="ARBA" id="ARBA00023133"/>
    </source>
</evidence>
<feature type="transmembrane region" description="Helical" evidence="12">
    <location>
        <begin position="284"/>
        <end position="305"/>
    </location>
</feature>
<protein>
    <submittedName>
        <fullName evidence="13">Cytochrome oxidase assembly protein</fullName>
    </submittedName>
</protein>
<evidence type="ECO:0000256" key="3">
    <source>
        <dbReference type="ARBA" id="ARBA00022692"/>
    </source>
</evidence>
<dbReference type="OrthoDB" id="9816428at2"/>
<evidence type="ECO:0000256" key="11">
    <source>
        <dbReference type="ARBA" id="ARBA00023444"/>
    </source>
</evidence>
<evidence type="ECO:0000256" key="4">
    <source>
        <dbReference type="ARBA" id="ARBA00022723"/>
    </source>
</evidence>
<dbReference type="GO" id="GO:0016491">
    <property type="term" value="F:oxidoreductase activity"/>
    <property type="evidence" value="ECO:0007669"/>
    <property type="project" value="UniProtKB-KW"/>
</dbReference>
<evidence type="ECO:0000256" key="10">
    <source>
        <dbReference type="ARBA" id="ARBA00023157"/>
    </source>
</evidence>
<keyword evidence="3 12" id="KW-0812">Transmembrane</keyword>
<dbReference type="GO" id="GO:0006784">
    <property type="term" value="P:heme A biosynthetic process"/>
    <property type="evidence" value="ECO:0007669"/>
    <property type="project" value="InterPro"/>
</dbReference>
<keyword evidence="4" id="KW-0479">Metal-binding</keyword>
<keyword evidence="6" id="KW-0560">Oxidoreductase</keyword>
<keyword evidence="9 12" id="KW-0472">Membrane</keyword>
<dbReference type="AlphaFoldDB" id="A0A511N6C9"/>
<evidence type="ECO:0000256" key="7">
    <source>
        <dbReference type="ARBA" id="ARBA00023004"/>
    </source>
</evidence>
<dbReference type="GO" id="GO:0016020">
    <property type="term" value="C:membrane"/>
    <property type="evidence" value="ECO:0007669"/>
    <property type="project" value="UniProtKB-SubCell"/>
</dbReference>
<dbReference type="InterPro" id="IPR050450">
    <property type="entry name" value="COX15/CtaA_HemeA_synthase"/>
</dbReference>
<comment type="caution">
    <text evidence="13">The sequence shown here is derived from an EMBL/GenBank/DDBJ whole genome shotgun (WGS) entry which is preliminary data.</text>
</comment>
<reference evidence="13 14" key="1">
    <citation type="submission" date="2019-07" db="EMBL/GenBank/DDBJ databases">
        <title>Whole genome shotgun sequence of Deinococcus cellulosilyticus NBRC 106333.</title>
        <authorList>
            <person name="Hosoyama A."/>
            <person name="Uohara A."/>
            <person name="Ohji S."/>
            <person name="Ichikawa N."/>
        </authorList>
    </citation>
    <scope>NUCLEOTIDE SEQUENCE [LARGE SCALE GENOMIC DNA]</scope>
    <source>
        <strain evidence="13 14">NBRC 106333</strain>
    </source>
</reference>
<dbReference type="PANTHER" id="PTHR35457:SF1">
    <property type="entry name" value="HEME A SYNTHASE"/>
    <property type="match status" value="1"/>
</dbReference>
<keyword evidence="5 12" id="KW-1133">Transmembrane helix</keyword>
<dbReference type="InterPro" id="IPR003780">
    <property type="entry name" value="COX15/CtaA_fam"/>
</dbReference>
<dbReference type="PANTHER" id="PTHR35457">
    <property type="entry name" value="HEME A SYNTHASE"/>
    <property type="match status" value="1"/>
</dbReference>
<evidence type="ECO:0000313" key="14">
    <source>
        <dbReference type="Proteomes" id="UP000321306"/>
    </source>
</evidence>
<dbReference type="Proteomes" id="UP000321306">
    <property type="component" value="Unassembled WGS sequence"/>
</dbReference>
<feature type="transmembrane region" description="Helical" evidence="12">
    <location>
        <begin position="71"/>
        <end position="92"/>
    </location>
</feature>
<name>A0A511N6C9_DEIC1</name>
<feature type="transmembrane region" description="Helical" evidence="12">
    <location>
        <begin position="20"/>
        <end position="40"/>
    </location>
</feature>
<dbReference type="RefSeq" id="WP_146886742.1">
    <property type="nucleotide sequence ID" value="NZ_BJXB01000017.1"/>
</dbReference>
<keyword evidence="7" id="KW-0408">Iron</keyword>
<evidence type="ECO:0000256" key="12">
    <source>
        <dbReference type="SAM" id="Phobius"/>
    </source>
</evidence>
<dbReference type="EMBL" id="BJXB01000017">
    <property type="protein sequence ID" value="GEM48018.1"/>
    <property type="molecule type" value="Genomic_DNA"/>
</dbReference>
<dbReference type="Pfam" id="PF02628">
    <property type="entry name" value="COX15-CtaA"/>
    <property type="match status" value="1"/>
</dbReference>
<comment type="subcellular location">
    <subcellularLocation>
        <location evidence="1">Membrane</location>
        <topology evidence="1">Multi-pass membrane protein</topology>
    </subcellularLocation>
</comment>
<evidence type="ECO:0000256" key="1">
    <source>
        <dbReference type="ARBA" id="ARBA00004141"/>
    </source>
</evidence>
<keyword evidence="10" id="KW-1015">Disulfide bond</keyword>
<feature type="transmembrane region" description="Helical" evidence="12">
    <location>
        <begin position="258"/>
        <end position="278"/>
    </location>
</feature>
<evidence type="ECO:0000313" key="13">
    <source>
        <dbReference type="EMBL" id="GEM48018.1"/>
    </source>
</evidence>
<gene>
    <name evidence="13" type="ORF">DC3_36530</name>
</gene>
<dbReference type="GO" id="GO:0046872">
    <property type="term" value="F:metal ion binding"/>
    <property type="evidence" value="ECO:0007669"/>
    <property type="project" value="UniProtKB-KW"/>
</dbReference>
<sequence length="316" mass="34539">MQQGIKPLTLGPVKLDFTTFAWLLFGYNVLVILWGAWVRITGSGAGCGDHWPDCNGTIIPRTDQVETLIEFAHRVTSALSGVGAIGLVVWAFRGYPKGHPARAVSAWHLGFVILEGLVGALLVNRRWVGQDESLGRALFMPIHMANTLMLTGTVALAALRSQVKPAVLRPPMWVKTTVVLAIIGTILMGMTGAVAALGNTLNPVSSLQEGLDRVFSPRYYLDQLKLLHPSLTIVTSVLLVAWARFMGSRFQSPPLKNAASLLQFTILFQVIAGIFNYALHAPGWLQVLHLLLACLLWLAVILLGYHGWVQHEKETP</sequence>
<comment type="pathway">
    <text evidence="11">Porphyrin-containing compound metabolism.</text>
</comment>
<evidence type="ECO:0000256" key="9">
    <source>
        <dbReference type="ARBA" id="ARBA00023136"/>
    </source>
</evidence>
<keyword evidence="2" id="KW-1003">Cell membrane</keyword>
<evidence type="ECO:0000256" key="6">
    <source>
        <dbReference type="ARBA" id="ARBA00023002"/>
    </source>
</evidence>
<feature type="transmembrane region" description="Helical" evidence="12">
    <location>
        <begin position="104"/>
        <end position="123"/>
    </location>
</feature>
<keyword evidence="8" id="KW-0350">Heme biosynthesis</keyword>
<evidence type="ECO:0000256" key="2">
    <source>
        <dbReference type="ARBA" id="ARBA00022475"/>
    </source>
</evidence>
<proteinExistence type="predicted"/>
<accession>A0A511N6C9</accession>
<feature type="transmembrane region" description="Helical" evidence="12">
    <location>
        <begin position="138"/>
        <end position="160"/>
    </location>
</feature>
<keyword evidence="14" id="KW-1185">Reference proteome</keyword>
<evidence type="ECO:0000256" key="5">
    <source>
        <dbReference type="ARBA" id="ARBA00022989"/>
    </source>
</evidence>